<comment type="similarity">
    <text evidence="1">Belongs to the SEN54 family.</text>
</comment>
<reference evidence="6" key="2">
    <citation type="submission" date="2013-12" db="EMBL/GenBank/DDBJ databases">
        <title>Evolution of pathogenesis and genome organization in the Tremellales.</title>
        <authorList>
            <person name="Cuomo C."/>
            <person name="Litvintseva A."/>
            <person name="Heitman J."/>
            <person name="Chen Y."/>
            <person name="Sun S."/>
            <person name="Springer D."/>
            <person name="Dromer F."/>
            <person name="Young S."/>
            <person name="Zeng Q."/>
            <person name="Chapman S."/>
            <person name="Gujja S."/>
            <person name="Saif S."/>
            <person name="Birren B."/>
        </authorList>
    </citation>
    <scope>NUCLEOTIDE SEQUENCE [LARGE SCALE GENOMIC DNA]</scope>
    <source>
        <strain evidence="6">BCC8398</strain>
    </source>
</reference>
<dbReference type="STRING" id="1296120.A0A1B9GZ42"/>
<feature type="region of interest" description="Disordered" evidence="3">
    <location>
        <begin position="1"/>
        <end position="85"/>
    </location>
</feature>
<accession>A0A1B9GZ42</accession>
<reference evidence="5 6" key="1">
    <citation type="submission" date="2013-07" db="EMBL/GenBank/DDBJ databases">
        <title>The Genome Sequence of Cryptococcus heveanensis BCC8398.</title>
        <authorList>
            <consortium name="The Broad Institute Genome Sequencing Platform"/>
            <person name="Cuomo C."/>
            <person name="Litvintseva A."/>
            <person name="Chen Y."/>
            <person name="Heitman J."/>
            <person name="Sun S."/>
            <person name="Springer D."/>
            <person name="Dromer F."/>
            <person name="Young S.K."/>
            <person name="Zeng Q."/>
            <person name="Gargeya S."/>
            <person name="Fitzgerald M."/>
            <person name="Abouelleil A."/>
            <person name="Alvarado L."/>
            <person name="Berlin A.M."/>
            <person name="Chapman S.B."/>
            <person name="Dewar J."/>
            <person name="Goldberg J."/>
            <person name="Griggs A."/>
            <person name="Gujja S."/>
            <person name="Hansen M."/>
            <person name="Howarth C."/>
            <person name="Imamovic A."/>
            <person name="Larimer J."/>
            <person name="McCowan C."/>
            <person name="Murphy C."/>
            <person name="Pearson M."/>
            <person name="Priest M."/>
            <person name="Roberts A."/>
            <person name="Saif S."/>
            <person name="Shea T."/>
            <person name="Sykes S."/>
            <person name="Wortman J."/>
            <person name="Nusbaum C."/>
            <person name="Birren B."/>
        </authorList>
    </citation>
    <scope>NUCLEOTIDE SEQUENCE [LARGE SCALE GENOMIC DNA]</scope>
    <source>
        <strain evidence="5 6">BCC8398</strain>
    </source>
</reference>
<evidence type="ECO:0000256" key="3">
    <source>
        <dbReference type="SAM" id="MobiDB-lite"/>
    </source>
</evidence>
<dbReference type="AlphaFoldDB" id="A0A1B9GZ42"/>
<feature type="domain" description="tRNA-splicing endonuclease subunit Sen54 N-terminal" evidence="4">
    <location>
        <begin position="151"/>
        <end position="233"/>
    </location>
</feature>
<evidence type="ECO:0000256" key="1">
    <source>
        <dbReference type="ARBA" id="ARBA00005736"/>
    </source>
</evidence>
<protein>
    <submittedName>
        <fullName evidence="5">tRNA-splicing endonuclease subunit Sen54</fullName>
    </submittedName>
</protein>
<feature type="compositionally biased region" description="Polar residues" evidence="3">
    <location>
        <begin position="14"/>
        <end position="28"/>
    </location>
</feature>
<organism evidence="5 6">
    <name type="scientific">Kwoniella heveanensis BCC8398</name>
    <dbReference type="NCBI Taxonomy" id="1296120"/>
    <lineage>
        <taxon>Eukaryota</taxon>
        <taxon>Fungi</taxon>
        <taxon>Dikarya</taxon>
        <taxon>Basidiomycota</taxon>
        <taxon>Agaricomycotina</taxon>
        <taxon>Tremellomycetes</taxon>
        <taxon>Tremellales</taxon>
        <taxon>Cryptococcaceae</taxon>
        <taxon>Kwoniella</taxon>
    </lineage>
</organism>
<feature type="region of interest" description="Disordered" evidence="3">
    <location>
        <begin position="487"/>
        <end position="528"/>
    </location>
</feature>
<evidence type="ECO:0000313" key="6">
    <source>
        <dbReference type="Proteomes" id="UP000092666"/>
    </source>
</evidence>
<keyword evidence="5" id="KW-0540">Nuclease</keyword>
<dbReference type="PANTHER" id="PTHR21027">
    <property type="entry name" value="TRNA-SPLICING ENDONUCLEASE SUBUNIT SEN54"/>
    <property type="match status" value="1"/>
</dbReference>
<feature type="compositionally biased region" description="Acidic residues" evidence="3">
    <location>
        <begin position="76"/>
        <end position="85"/>
    </location>
</feature>
<evidence type="ECO:0000259" key="4">
    <source>
        <dbReference type="Pfam" id="PF12928"/>
    </source>
</evidence>
<dbReference type="PANTHER" id="PTHR21027:SF1">
    <property type="entry name" value="TRNA-SPLICING ENDONUCLEASE SUBUNIT SEN54"/>
    <property type="match status" value="1"/>
</dbReference>
<feature type="compositionally biased region" description="Low complexity" evidence="3">
    <location>
        <begin position="500"/>
        <end position="522"/>
    </location>
</feature>
<keyword evidence="5" id="KW-0378">Hydrolase</keyword>
<keyword evidence="6" id="KW-1185">Reference proteome</keyword>
<feature type="compositionally biased region" description="Polar residues" evidence="3">
    <location>
        <begin position="63"/>
        <end position="74"/>
    </location>
</feature>
<dbReference type="GO" id="GO:0000379">
    <property type="term" value="P:tRNA-type intron splice site recognition and cleavage"/>
    <property type="evidence" value="ECO:0007669"/>
    <property type="project" value="TreeGrafter"/>
</dbReference>
<sequence length="595" mass="65780">MSIESPARAGPSRLSPSTPNRKSYSTSQEAEDFGEEGDNPRTNLSAIGGSSDGTGGSVIPSKVSGSNAAGNANDQGGEEGDEDGDDERMDIKLIQSFADKIQHLPSTGDIEGVTSTVKITIPKRGEKDFEPMEETVNLQDMMLQKSREALFNALVGVRGGNSKSISHAIITPSNLFPRLLVVHGHLFDTLGITVRSPSTSSSSLDGKGKGKTSIQLLPEEALYLLERGSLQIWVGRDPETEQEREDGVGEWCEEEYGVKGALEMSVMEGFGTFIGREGLSWERYQAYGYLKRLGYTVQRSRAFIPTHFLSDPSSTSASSLDGRVLNEQDPRLPHFRTWWTNIPRWIGAFFKWIWRGVAKVYGRVSDVGLGMARGGPLKGSLMDGWRGKTYSSIFAHLRIIPAGHSQPLPIQPIPPKPESIYDPLKINPYLPFFHIWKPSTNWTKRAWDKGSEEGLKVQKPDYFAGVVESRNTPLPTINQLSEIFETLPDEPKGPVKKVGPQYQRPPRAPRPQQQQQQQNQSPLHNPRTISRKLLDAVRLGWLLDPVEIKKEPGAPFVNIPQLRNGDRAFVVAVNDSGNTGWIRFGRAGFAESLVI</sequence>
<name>A0A1B9GZ42_9TREE</name>
<proteinExistence type="inferred from homology"/>
<dbReference type="Pfam" id="PF12928">
    <property type="entry name" value="tRNA_int_end_N2"/>
    <property type="match status" value="1"/>
</dbReference>
<keyword evidence="5" id="KW-0255">Endonuclease</keyword>
<dbReference type="OrthoDB" id="408683at2759"/>
<evidence type="ECO:0000313" key="5">
    <source>
        <dbReference type="EMBL" id="OCF36287.1"/>
    </source>
</evidence>
<dbReference type="Proteomes" id="UP000092666">
    <property type="component" value="Unassembled WGS sequence"/>
</dbReference>
<keyword evidence="2" id="KW-0819">tRNA processing</keyword>
<evidence type="ECO:0000256" key="2">
    <source>
        <dbReference type="ARBA" id="ARBA00022694"/>
    </source>
</evidence>
<dbReference type="InterPro" id="IPR024336">
    <property type="entry name" value="tRNA_splic_suSen54_N"/>
</dbReference>
<dbReference type="InterPro" id="IPR024337">
    <property type="entry name" value="tRNA_splic_suSen54"/>
</dbReference>
<dbReference type="GO" id="GO:0004519">
    <property type="term" value="F:endonuclease activity"/>
    <property type="evidence" value="ECO:0007669"/>
    <property type="project" value="UniProtKB-KW"/>
</dbReference>
<dbReference type="GO" id="GO:0000214">
    <property type="term" value="C:tRNA-intron endonuclease complex"/>
    <property type="evidence" value="ECO:0007669"/>
    <property type="project" value="TreeGrafter"/>
</dbReference>
<gene>
    <name evidence="5" type="ORF">I316_02161</name>
</gene>
<dbReference type="EMBL" id="KI669496">
    <property type="protein sequence ID" value="OCF36287.1"/>
    <property type="molecule type" value="Genomic_DNA"/>
</dbReference>